<feature type="transmembrane region" description="Helical" evidence="5">
    <location>
        <begin position="207"/>
        <end position="225"/>
    </location>
</feature>
<evidence type="ECO:0000256" key="4">
    <source>
        <dbReference type="ARBA" id="ARBA00023136"/>
    </source>
</evidence>
<dbReference type="SUPFAM" id="SSF103481">
    <property type="entry name" value="Multidrug resistance efflux transporter EmrE"/>
    <property type="match status" value="2"/>
</dbReference>
<organism evidence="8 9">
    <name type="scientific">Dinothrombium tinctorium</name>
    <dbReference type="NCBI Taxonomy" id="1965070"/>
    <lineage>
        <taxon>Eukaryota</taxon>
        <taxon>Metazoa</taxon>
        <taxon>Ecdysozoa</taxon>
        <taxon>Arthropoda</taxon>
        <taxon>Chelicerata</taxon>
        <taxon>Arachnida</taxon>
        <taxon>Acari</taxon>
        <taxon>Acariformes</taxon>
        <taxon>Trombidiformes</taxon>
        <taxon>Prostigmata</taxon>
        <taxon>Anystina</taxon>
        <taxon>Parasitengona</taxon>
        <taxon>Trombidioidea</taxon>
        <taxon>Trombidiidae</taxon>
        <taxon>Dinothrombium</taxon>
    </lineage>
</organism>
<protein>
    <submittedName>
        <fullName evidence="8">Solute carrier family 35 member G1-like protein</fullName>
    </submittedName>
</protein>
<dbReference type="EMBL" id="NCKU01004464">
    <property type="protein sequence ID" value="RWS05894.1"/>
    <property type="molecule type" value="Genomic_DNA"/>
</dbReference>
<gene>
    <name evidence="8" type="ORF">B4U79_07082</name>
    <name evidence="7" type="ORF">B4U79_15070</name>
</gene>
<evidence type="ECO:0000313" key="9">
    <source>
        <dbReference type="Proteomes" id="UP000285301"/>
    </source>
</evidence>
<feature type="transmembrane region" description="Helical" evidence="5">
    <location>
        <begin position="237"/>
        <end position="258"/>
    </location>
</feature>
<keyword evidence="4 5" id="KW-0472">Membrane</keyword>
<keyword evidence="9" id="KW-1185">Reference proteome</keyword>
<evidence type="ECO:0000256" key="3">
    <source>
        <dbReference type="ARBA" id="ARBA00022989"/>
    </source>
</evidence>
<comment type="subcellular location">
    <subcellularLocation>
        <location evidence="1">Membrane</location>
        <topology evidence="1">Multi-pass membrane protein</topology>
    </subcellularLocation>
</comment>
<dbReference type="PANTHER" id="PTHR22911:SF6">
    <property type="entry name" value="SOLUTE CARRIER FAMILY 35 MEMBER G1"/>
    <property type="match status" value="1"/>
</dbReference>
<feature type="transmembrane region" description="Helical" evidence="5">
    <location>
        <begin position="141"/>
        <end position="163"/>
    </location>
</feature>
<feature type="domain" description="EamA" evidence="6">
    <location>
        <begin position="26"/>
        <end position="157"/>
    </location>
</feature>
<feature type="transmembrane region" description="Helical" evidence="5">
    <location>
        <begin position="87"/>
        <end position="110"/>
    </location>
</feature>
<comment type="caution">
    <text evidence="8">The sequence shown here is derived from an EMBL/GenBank/DDBJ whole genome shotgun (WGS) entry which is preliminary data.</text>
</comment>
<feature type="transmembrane region" description="Helical" evidence="5">
    <location>
        <begin position="21"/>
        <end position="45"/>
    </location>
</feature>
<dbReference type="InterPro" id="IPR037185">
    <property type="entry name" value="EmrE-like"/>
</dbReference>
<sequence>MISEPPENENKSSKTLFEKIAKIPAIGIFFALLSCCFISTESLIIKIVSNLHPIELIAFRALGMMIVFVITIFYNKYSFYGAKDERWFLLLRATLGFISSCFGFTAVRYIPLGDASAITFSAPVFVSIFARILLKEPFGILQLITLVTTLCGGFLISRPSFIFGTNEKIEAKNHLIGTLLAFACAVFAALVFVMLRKMQKTPSAVVIFWFSFTTVIFAPLTTMIFDTFKMPKDLKTWMLVALLGLIAAPGQIFMTLAFKLEDAGPVSVTRTISIVISFVYQAVLLKESVVWTSLLGATIVCLSVVIIAIEKWYRRKPEAFQKIFCLASNKNKENSNKENVVN</sequence>
<feature type="transmembrane region" description="Helical" evidence="5">
    <location>
        <begin position="289"/>
        <end position="309"/>
    </location>
</feature>
<dbReference type="InterPro" id="IPR000620">
    <property type="entry name" value="EamA_dom"/>
</dbReference>
<evidence type="ECO:0000256" key="5">
    <source>
        <dbReference type="SAM" id="Phobius"/>
    </source>
</evidence>
<reference evidence="8 9" key="1">
    <citation type="journal article" date="2018" name="Gigascience">
        <title>Genomes of trombidid mites reveal novel predicted allergens and laterally-transferred genes associated with secondary metabolism.</title>
        <authorList>
            <person name="Dong X."/>
            <person name="Chaisiri K."/>
            <person name="Xia D."/>
            <person name="Armstrong S.D."/>
            <person name="Fang Y."/>
            <person name="Donnelly M.J."/>
            <person name="Kadowaki T."/>
            <person name="McGarry J.W."/>
            <person name="Darby A.C."/>
            <person name="Makepeace B.L."/>
        </authorList>
    </citation>
    <scope>NUCLEOTIDE SEQUENCE [LARGE SCALE GENOMIC DNA]</scope>
    <source>
        <strain evidence="8">UoL-WK</strain>
    </source>
</reference>
<feature type="transmembrane region" description="Helical" evidence="5">
    <location>
        <begin position="57"/>
        <end position="75"/>
    </location>
</feature>
<evidence type="ECO:0000313" key="7">
    <source>
        <dbReference type="EMBL" id="RWS05512.1"/>
    </source>
</evidence>
<keyword evidence="2 5" id="KW-0812">Transmembrane</keyword>
<evidence type="ECO:0000259" key="6">
    <source>
        <dbReference type="Pfam" id="PF00892"/>
    </source>
</evidence>
<reference evidence="8" key="2">
    <citation type="submission" date="2018-11" db="EMBL/GenBank/DDBJ databases">
        <title>Trombidioid mite genomics.</title>
        <authorList>
            <person name="Dong X."/>
        </authorList>
    </citation>
    <scope>NUCLEOTIDE SEQUENCE</scope>
    <source>
        <strain evidence="8">UoL-WK</strain>
    </source>
</reference>
<accession>A0A3S3RTP9</accession>
<name>A0A3S3RTP9_9ACAR</name>
<keyword evidence="3 5" id="KW-1133">Transmembrane helix</keyword>
<feature type="transmembrane region" description="Helical" evidence="5">
    <location>
        <begin position="116"/>
        <end position="134"/>
    </location>
</feature>
<evidence type="ECO:0000256" key="1">
    <source>
        <dbReference type="ARBA" id="ARBA00004141"/>
    </source>
</evidence>
<dbReference type="Pfam" id="PF00892">
    <property type="entry name" value="EamA"/>
    <property type="match status" value="2"/>
</dbReference>
<dbReference type="Proteomes" id="UP000285301">
    <property type="component" value="Unassembled WGS sequence"/>
</dbReference>
<dbReference type="OrthoDB" id="306876at2759"/>
<evidence type="ECO:0000313" key="8">
    <source>
        <dbReference type="EMBL" id="RWS05894.1"/>
    </source>
</evidence>
<proteinExistence type="predicted"/>
<dbReference type="AlphaFoldDB" id="A0A3S3RTP9"/>
<feature type="transmembrane region" description="Helical" evidence="5">
    <location>
        <begin position="265"/>
        <end position="283"/>
    </location>
</feature>
<feature type="domain" description="EamA" evidence="6">
    <location>
        <begin position="176"/>
        <end position="308"/>
    </location>
</feature>
<dbReference type="GO" id="GO:0016020">
    <property type="term" value="C:membrane"/>
    <property type="evidence" value="ECO:0007669"/>
    <property type="project" value="UniProtKB-SubCell"/>
</dbReference>
<dbReference type="PANTHER" id="PTHR22911">
    <property type="entry name" value="ACYL-MALONYL CONDENSING ENZYME-RELATED"/>
    <property type="match status" value="1"/>
</dbReference>
<dbReference type="EMBL" id="NCKU01004731">
    <property type="protein sequence ID" value="RWS05512.1"/>
    <property type="molecule type" value="Genomic_DNA"/>
</dbReference>
<feature type="transmembrane region" description="Helical" evidence="5">
    <location>
        <begin position="175"/>
        <end position="195"/>
    </location>
</feature>
<evidence type="ECO:0000256" key="2">
    <source>
        <dbReference type="ARBA" id="ARBA00022692"/>
    </source>
</evidence>